<accession>A0ABX1AAY5</accession>
<organism evidence="1 2">
    <name type="scientific">Streptomyces composti</name>
    <dbReference type="NCBI Taxonomy" id="2720025"/>
    <lineage>
        <taxon>Bacteria</taxon>
        <taxon>Bacillati</taxon>
        <taxon>Actinomycetota</taxon>
        <taxon>Actinomycetes</taxon>
        <taxon>Kitasatosporales</taxon>
        <taxon>Streptomycetaceae</taxon>
        <taxon>Streptomyces</taxon>
    </lineage>
</organism>
<evidence type="ECO:0000313" key="2">
    <source>
        <dbReference type="Proteomes" id="UP000730591"/>
    </source>
</evidence>
<evidence type="ECO:0000313" key="1">
    <source>
        <dbReference type="EMBL" id="NJP53675.1"/>
    </source>
</evidence>
<gene>
    <name evidence="1" type="ORF">HCJ93_27315</name>
</gene>
<keyword evidence="2" id="KW-1185">Reference proteome</keyword>
<dbReference type="Gene3D" id="2.40.10.120">
    <property type="match status" value="1"/>
</dbReference>
<dbReference type="Pfam" id="PF13181">
    <property type="entry name" value="TPR_8"/>
    <property type="match status" value="1"/>
</dbReference>
<protein>
    <submittedName>
        <fullName evidence="1">Tetratricopeptide repeat protein</fullName>
    </submittedName>
</protein>
<dbReference type="SUPFAM" id="SSF48452">
    <property type="entry name" value="TPR-like"/>
    <property type="match status" value="2"/>
</dbReference>
<dbReference type="Proteomes" id="UP000730591">
    <property type="component" value="Unassembled WGS sequence"/>
</dbReference>
<dbReference type="InterPro" id="IPR019734">
    <property type="entry name" value="TPR_rpt"/>
</dbReference>
<dbReference type="Pfam" id="PF13365">
    <property type="entry name" value="Trypsin_2"/>
    <property type="match status" value="1"/>
</dbReference>
<dbReference type="SMART" id="SM00028">
    <property type="entry name" value="TPR"/>
    <property type="match status" value="6"/>
</dbReference>
<dbReference type="RefSeq" id="WP_167998507.1">
    <property type="nucleotide sequence ID" value="NZ_JAATEM010000043.1"/>
</dbReference>
<dbReference type="EMBL" id="JAATEM010000043">
    <property type="protein sequence ID" value="NJP53675.1"/>
    <property type="molecule type" value="Genomic_DNA"/>
</dbReference>
<name>A0ABX1AAY5_9ACTN</name>
<dbReference type="Gene3D" id="1.25.40.10">
    <property type="entry name" value="Tetratricopeptide repeat domain"/>
    <property type="match status" value="5"/>
</dbReference>
<dbReference type="InterPro" id="IPR027417">
    <property type="entry name" value="P-loop_NTPase"/>
</dbReference>
<dbReference type="PANTHER" id="PTHR19959">
    <property type="entry name" value="KINESIN LIGHT CHAIN"/>
    <property type="match status" value="1"/>
</dbReference>
<proteinExistence type="predicted"/>
<reference evidence="1 2" key="1">
    <citation type="submission" date="2020-03" db="EMBL/GenBank/DDBJ databases">
        <title>WGS of actinomycetes isolated from Thailand.</title>
        <authorList>
            <person name="Thawai C."/>
        </authorList>
    </citation>
    <scope>NUCLEOTIDE SEQUENCE [LARGE SCALE GENOMIC DNA]</scope>
    <source>
        <strain evidence="1 2">SBST2-5</strain>
    </source>
</reference>
<sequence>MDIARVAVVRAGGSVRGSGYVLGRRLVLTAAHVFGSREQVSVQVPGPAGRVTCEVAWWRFDEGPRGWDAALLVAQEDLSDGPLPPVRWGRLVTLEACPAKAVGYPVVGQAGTDTVSITTSSGQVLPESGRDRDRYVLVGSSAEPHGDASPWDGMSGAALWCGSKPGTVPLLTGVVVGDPPGWNHARLEALPAYVLASEPDVRELVREHTGRPMLLEPADLQHLADRAHVPRTPRSPADLLRPEQATVSFMGREDMLEQLTRWCEPPTARTPPDPGSGPVGQWAWEHSPVQAHLLTGAGGAGKTRLASELAVRMATRGWTTVRLTPDTTVPLDALSNVRKPLLIVVDYAETRVPQLHALLEAVDHDQVTSPVRVLALARAAGDWWVRATEYPHSQALATAGVTPVPALHHTREDRVHAYRQALRDFSIGLRLISPATDWATLLPSLTAAEAIPSLTDEDFDTPLSVQMAALLALLDATGRPRAPSASATLEGRLLGHERKYWDATADSPERGLRGGRSGTEIRALAVALACLVPVADRDQARAQLAQLPGLADESAAAVRGALATWLADLYPAPAGSGWGSLQPDRVAEYHIGTQVSRERALFTRILTTLDDNQAAQALTILARAGQHPPHREVIGDVLRDAVSSAPAELATAALTTATRTPHPELLINALAHLSRTTEDVVLLHHLSNQLPANTLALSEWAADLTTRLVEHHDMSEPDLPLLAASLNNQAACLAALGRHEEALVAGSRAVRIRVDLAEQQPALLPDLASSLINQSNCLAELGRTEEALSAVTRAIDIYQVLAERSPVAFLHPLANALNNRASCLAELGRKEEALSAITRAIEIREELAEQRPHAFLPRLAQSLTNQSAHLADLGRYEEALVASSRAVGIYRTLADKRPDAFLPDLASSLNNQSNCLAQLGRGDEALDAVTHAVHIRERLAEQQPRTFLPDLASSLHNQAVCLADLRHHEEALSAIDRAVHIREKLAGQRPQVFLPDLALSLVTQCACLTASGRAEDALTAITRAVGILQTVAEQRPESFLPHLADSLISQSARLVALGRKEDALTAVTRAVHIREDLAARQPDEFLPDLAASLLNQFGCLGILGRREEALSVSTRAVSLYERLVEQRGDAFLPQFAKSLDNLFACYSELGPREKALTTVTRAVETYRVLAEQQPDTYLPSLASSLNRQSRYLQLTRRVSESLTASAEAADIFRTLSERHPETYLTALVDSLLGHISGQMMSGRKEEAVAALTRAIDACRELSELRPDASGAIRYRILVLERIRRDVQNYYPPAW</sequence>
<dbReference type="PANTHER" id="PTHR19959:SF119">
    <property type="entry name" value="FUNGAL LIPASE-LIKE DOMAIN-CONTAINING PROTEIN"/>
    <property type="match status" value="1"/>
</dbReference>
<dbReference type="InterPro" id="IPR009003">
    <property type="entry name" value="Peptidase_S1_PA"/>
</dbReference>
<dbReference type="SUPFAM" id="SSF52540">
    <property type="entry name" value="P-loop containing nucleoside triphosphate hydrolases"/>
    <property type="match status" value="1"/>
</dbReference>
<dbReference type="InterPro" id="IPR011990">
    <property type="entry name" value="TPR-like_helical_dom_sf"/>
</dbReference>
<comment type="caution">
    <text evidence="1">The sequence shown here is derived from an EMBL/GenBank/DDBJ whole genome shotgun (WGS) entry which is preliminary data.</text>
</comment>
<dbReference type="SUPFAM" id="SSF50494">
    <property type="entry name" value="Trypsin-like serine proteases"/>
    <property type="match status" value="1"/>
</dbReference>